<protein>
    <recommendedName>
        <fullName evidence="5">DUF4044 domain-containing protein</fullName>
    </recommendedName>
</protein>
<proteinExistence type="predicted"/>
<keyword evidence="4" id="KW-1185">Reference proteome</keyword>
<name>A0A1W1YL76_9LACT</name>
<dbReference type="Proteomes" id="UP000243884">
    <property type="component" value="Unassembled WGS sequence"/>
</dbReference>
<reference evidence="4" key="1">
    <citation type="submission" date="2017-04" db="EMBL/GenBank/DDBJ databases">
        <authorList>
            <person name="Varghese N."/>
            <person name="Submissions S."/>
        </authorList>
    </citation>
    <scope>NUCLEOTIDE SEQUENCE [LARGE SCALE GENOMIC DNA]</scope>
    <source>
        <strain evidence="4">DSM 21500</strain>
    </source>
</reference>
<dbReference type="AlphaFoldDB" id="A0A1W1YL76"/>
<sequence>MAKRQKKQLTQTKTKSQRKKEKREKRGKVFTWVMLIAILAPILISAFFALAGYFNIL</sequence>
<dbReference type="EMBL" id="FWXK01000003">
    <property type="protein sequence ID" value="SMC36990.1"/>
    <property type="molecule type" value="Genomic_DNA"/>
</dbReference>
<feature type="region of interest" description="Disordered" evidence="1">
    <location>
        <begin position="1"/>
        <end position="25"/>
    </location>
</feature>
<feature type="transmembrane region" description="Helical" evidence="2">
    <location>
        <begin position="29"/>
        <end position="54"/>
    </location>
</feature>
<keyword evidence="2" id="KW-0472">Membrane</keyword>
<gene>
    <name evidence="3" type="ORF">SAMN04487984_0793</name>
</gene>
<evidence type="ECO:0000313" key="4">
    <source>
        <dbReference type="Proteomes" id="UP000243884"/>
    </source>
</evidence>
<feature type="compositionally biased region" description="Basic residues" evidence="1">
    <location>
        <begin position="15"/>
        <end position="25"/>
    </location>
</feature>
<keyword evidence="2" id="KW-0812">Transmembrane</keyword>
<organism evidence="3 4">
    <name type="scientific">Aerococcus suis</name>
    <dbReference type="NCBI Taxonomy" id="371602"/>
    <lineage>
        <taxon>Bacteria</taxon>
        <taxon>Bacillati</taxon>
        <taxon>Bacillota</taxon>
        <taxon>Bacilli</taxon>
        <taxon>Lactobacillales</taxon>
        <taxon>Aerococcaceae</taxon>
        <taxon>Aerococcus</taxon>
    </lineage>
</organism>
<dbReference type="STRING" id="371602.SAMN04487984_0793"/>
<evidence type="ECO:0008006" key="5">
    <source>
        <dbReference type="Google" id="ProtNLM"/>
    </source>
</evidence>
<accession>A0A1W1YL76</accession>
<keyword evidence="2" id="KW-1133">Transmembrane helix</keyword>
<evidence type="ECO:0000256" key="2">
    <source>
        <dbReference type="SAM" id="Phobius"/>
    </source>
</evidence>
<dbReference type="RefSeq" id="WP_143238373.1">
    <property type="nucleotide sequence ID" value="NZ_FWXK01000003.1"/>
</dbReference>
<evidence type="ECO:0000313" key="3">
    <source>
        <dbReference type="EMBL" id="SMC36990.1"/>
    </source>
</evidence>
<evidence type="ECO:0000256" key="1">
    <source>
        <dbReference type="SAM" id="MobiDB-lite"/>
    </source>
</evidence>